<dbReference type="RefSeq" id="WP_321392763.1">
    <property type="nucleotide sequence ID" value="NZ_CP139487.1"/>
</dbReference>
<dbReference type="KEGG" id="psti:SOO65_16390"/>
<keyword evidence="3" id="KW-1185">Reference proteome</keyword>
<organism evidence="2 3">
    <name type="scientific">Peredibacter starrii</name>
    <dbReference type="NCBI Taxonomy" id="28202"/>
    <lineage>
        <taxon>Bacteria</taxon>
        <taxon>Pseudomonadati</taxon>
        <taxon>Bdellovibrionota</taxon>
        <taxon>Bacteriovoracia</taxon>
        <taxon>Bacteriovoracales</taxon>
        <taxon>Bacteriovoracaceae</taxon>
        <taxon>Peredibacter</taxon>
    </lineage>
</organism>
<dbReference type="AlphaFoldDB" id="A0AAX4HLY8"/>
<name>A0AAX4HLY8_9BACT</name>
<feature type="region of interest" description="Disordered" evidence="1">
    <location>
        <begin position="1"/>
        <end position="46"/>
    </location>
</feature>
<proteinExistence type="predicted"/>
<reference evidence="2 3" key="1">
    <citation type="submission" date="2023-11" db="EMBL/GenBank/DDBJ databases">
        <title>Peredibacter starrii A3.12.</title>
        <authorList>
            <person name="Mitchell R.J."/>
        </authorList>
    </citation>
    <scope>NUCLEOTIDE SEQUENCE [LARGE SCALE GENOMIC DNA]</scope>
    <source>
        <strain evidence="2 3">A3.12</strain>
    </source>
</reference>
<sequence>MKGKKKGRLDKHRGNPHGNRPFEQKTKVQRNESLNTGVSEAVRDKQ</sequence>
<evidence type="ECO:0000313" key="2">
    <source>
        <dbReference type="EMBL" id="WPU64274.1"/>
    </source>
</evidence>
<dbReference type="EMBL" id="CP139487">
    <property type="protein sequence ID" value="WPU64274.1"/>
    <property type="molecule type" value="Genomic_DNA"/>
</dbReference>
<evidence type="ECO:0000313" key="3">
    <source>
        <dbReference type="Proteomes" id="UP001324634"/>
    </source>
</evidence>
<feature type="compositionally biased region" description="Basic residues" evidence="1">
    <location>
        <begin position="1"/>
        <end position="15"/>
    </location>
</feature>
<feature type="compositionally biased region" description="Basic and acidic residues" evidence="1">
    <location>
        <begin position="20"/>
        <end position="30"/>
    </location>
</feature>
<protein>
    <submittedName>
        <fullName evidence="2">Uncharacterized protein</fullName>
    </submittedName>
</protein>
<evidence type="ECO:0000256" key="1">
    <source>
        <dbReference type="SAM" id="MobiDB-lite"/>
    </source>
</evidence>
<accession>A0AAX4HLY8</accession>
<gene>
    <name evidence="2" type="ORF">SOO65_16390</name>
</gene>
<dbReference type="Proteomes" id="UP001324634">
    <property type="component" value="Chromosome"/>
</dbReference>